<keyword evidence="1" id="KW-1133">Transmembrane helix</keyword>
<reference evidence="2" key="1">
    <citation type="journal article" date="2020" name="J. ISSAAS">
        <title>Lactobacilli and other gastrointestinal microbiota of Peromyscus leucopus, reservoir host for agents of Lyme disease and other zoonoses in North America.</title>
        <authorList>
            <person name="Milovic A."/>
            <person name="Bassam K."/>
            <person name="Shao H."/>
            <person name="Chatzistamou I."/>
            <person name="Tufts D.M."/>
            <person name="Diuk-Wasser M."/>
            <person name="Barbour A.G."/>
        </authorList>
    </citation>
    <scope>NUCLEOTIDE SEQUENCE</scope>
    <source>
        <strain evidence="2">LL90</strain>
    </source>
</reference>
<dbReference type="PANTHER" id="PTHR31876">
    <property type="entry name" value="COV-LIKE PROTEIN 1"/>
    <property type="match status" value="1"/>
</dbReference>
<organism evidence="2">
    <name type="scientific">uncultured Alphaproteobacteria bacterium</name>
    <dbReference type="NCBI Taxonomy" id="91750"/>
    <lineage>
        <taxon>Bacteria</taxon>
        <taxon>Pseudomonadati</taxon>
        <taxon>Pseudomonadota</taxon>
        <taxon>Alphaproteobacteria</taxon>
        <taxon>environmental samples</taxon>
    </lineage>
</organism>
<sequence>MAKKHSKQVQQRAEKINEIRRFEAVKEQERHVFMKLGAKLRAYFFTGILVTAPVAMTFYVAYKVILWVDSGVSRLLPPQLKDYYQDLPFTVPGLGIVILLVVMTLVGMFAAGFVGKFFIRLGDWIVKKIPLISTVYSLLKKVFETFLSDSTSAFSKVVLLEYPRKGLWILGLVSTDTEGEVKETLQRNMVNVFVPTTPNPTSGFLIFVPAEDVVFLDMSVEDALKFIISGGIVAPDEVKKHKKQ</sequence>
<evidence type="ECO:0000256" key="1">
    <source>
        <dbReference type="SAM" id="Phobius"/>
    </source>
</evidence>
<accession>A0A6G8F3K7</accession>
<name>A0A6G8F3K7_9PROT</name>
<gene>
    <name evidence="2" type="ORF">PlAlph_6500</name>
</gene>
<keyword evidence="1" id="KW-0812">Transmembrane</keyword>
<dbReference type="Pfam" id="PF04367">
    <property type="entry name" value="DUF502"/>
    <property type="match status" value="1"/>
</dbReference>
<evidence type="ECO:0000313" key="2">
    <source>
        <dbReference type="EMBL" id="QIM10758.1"/>
    </source>
</evidence>
<keyword evidence="1" id="KW-0472">Membrane</keyword>
<protein>
    <submittedName>
        <fullName evidence="2">Membrane protein</fullName>
    </submittedName>
</protein>
<feature type="transmembrane region" description="Helical" evidence="1">
    <location>
        <begin position="94"/>
        <end position="119"/>
    </location>
</feature>
<dbReference type="InterPro" id="IPR007462">
    <property type="entry name" value="COV1-like"/>
</dbReference>
<feature type="transmembrane region" description="Helical" evidence="1">
    <location>
        <begin position="40"/>
        <end position="62"/>
    </location>
</feature>
<dbReference type="PANTHER" id="PTHR31876:SF26">
    <property type="entry name" value="PROTEIN LIKE COV 2"/>
    <property type="match status" value="1"/>
</dbReference>
<proteinExistence type="predicted"/>
<dbReference type="EMBL" id="MN990732">
    <property type="protein sequence ID" value="QIM10758.1"/>
    <property type="molecule type" value="Genomic_DNA"/>
</dbReference>
<dbReference type="AlphaFoldDB" id="A0A6G8F3K7"/>